<evidence type="ECO:0000313" key="2">
    <source>
        <dbReference type="EMBL" id="KZM68302.1"/>
    </source>
</evidence>
<feature type="transmembrane region" description="Helical" evidence="1">
    <location>
        <begin position="102"/>
        <end position="119"/>
    </location>
</feature>
<evidence type="ECO:0000313" key="3">
    <source>
        <dbReference type="Proteomes" id="UP000076512"/>
    </source>
</evidence>
<protein>
    <submittedName>
        <fullName evidence="2">Uncharacterized protein</fullName>
    </submittedName>
</protein>
<dbReference type="AlphaFoldDB" id="A0A164H907"/>
<dbReference type="InterPro" id="IPR018674">
    <property type="entry name" value="DUF2142_membrane"/>
</dbReference>
<gene>
    <name evidence="2" type="ORF">AWN90_10420</name>
</gene>
<accession>A0A164H907</accession>
<proteinExistence type="predicted"/>
<evidence type="ECO:0000256" key="1">
    <source>
        <dbReference type="SAM" id="Phobius"/>
    </source>
</evidence>
<sequence>MWFPHTAAYSPIPYVPAAVGIRLSEAFGLNVGATVQLTRIADDRGVSYGGDIPLSIDGLMGYAFGDYNRKPVEPERFAADPVAYLLVVGFALRALRGFRIQWLAFTVAVLPIALFRAGTVTADTMTNALALLVKGLFLGARLMYLRYSAVGAEGAEQRHGR</sequence>
<keyword evidence="1" id="KW-0472">Membrane</keyword>
<reference evidence="2 3" key="1">
    <citation type="submission" date="2016-04" db="EMBL/GenBank/DDBJ databases">
        <authorList>
            <person name="Evans L.H."/>
            <person name="Alamgir A."/>
            <person name="Owens N."/>
            <person name="Weber N.D."/>
            <person name="Virtaneva K."/>
            <person name="Barbian K."/>
            <person name="Babar A."/>
            <person name="Rosenke K."/>
        </authorList>
    </citation>
    <scope>NUCLEOTIDE SEQUENCE [LARGE SCALE GENOMIC DNA]</scope>
    <source>
        <strain evidence="2 3">IFM 0406</strain>
    </source>
</reference>
<keyword evidence="1" id="KW-0812">Transmembrane</keyword>
<comment type="caution">
    <text evidence="2">The sequence shown here is derived from an EMBL/GenBank/DDBJ whole genome shotgun (WGS) entry which is preliminary data.</text>
</comment>
<keyword evidence="3" id="KW-1185">Reference proteome</keyword>
<dbReference type="Pfam" id="PF09913">
    <property type="entry name" value="DUF2142"/>
    <property type="match status" value="1"/>
</dbReference>
<keyword evidence="1" id="KW-1133">Transmembrane helix</keyword>
<dbReference type="RefSeq" id="WP_067579781.1">
    <property type="nucleotide sequence ID" value="NZ_KV411303.1"/>
</dbReference>
<dbReference type="Proteomes" id="UP000076512">
    <property type="component" value="Unassembled WGS sequence"/>
</dbReference>
<name>A0A164H907_9NOCA</name>
<organism evidence="2 3">
    <name type="scientific">Nocardia terpenica</name>
    <dbReference type="NCBI Taxonomy" id="455432"/>
    <lineage>
        <taxon>Bacteria</taxon>
        <taxon>Bacillati</taxon>
        <taxon>Actinomycetota</taxon>
        <taxon>Actinomycetes</taxon>
        <taxon>Mycobacteriales</taxon>
        <taxon>Nocardiaceae</taxon>
        <taxon>Nocardia</taxon>
    </lineage>
</organism>
<dbReference type="EMBL" id="LWGR01000021">
    <property type="protein sequence ID" value="KZM68302.1"/>
    <property type="molecule type" value="Genomic_DNA"/>
</dbReference>